<protein>
    <submittedName>
        <fullName evidence="2">DUF3850 domain-containing protein</fullName>
    </submittedName>
</protein>
<dbReference type="Proteomes" id="UP000677687">
    <property type="component" value="Unassembled WGS sequence"/>
</dbReference>
<reference evidence="2" key="2">
    <citation type="submission" date="2021-05" db="EMBL/GenBank/DDBJ databases">
        <title>Protein family content uncovers lineage relationships and bacterial pathway maintenance mechanisms in DPANN archaea.</title>
        <authorList>
            <person name="Castelle C.J."/>
            <person name="Meheust R."/>
            <person name="Jaffe A.L."/>
            <person name="Seitz K."/>
            <person name="Gong X."/>
            <person name="Baker B.J."/>
            <person name="Banfield J.F."/>
        </authorList>
    </citation>
    <scope>NUCLEOTIDE SEQUENCE</scope>
    <source>
        <strain evidence="2">RIFCSPHIGHO2_01_FULL_AR10_44_11</strain>
    </source>
</reference>
<dbReference type="EMBL" id="JAGVWD010000036">
    <property type="protein sequence ID" value="MBS3057457.1"/>
    <property type="molecule type" value="Genomic_DNA"/>
</dbReference>
<comment type="caution">
    <text evidence="2">The sequence shown here is derived from an EMBL/GenBank/DDBJ whole genome shotgun (WGS) entry which is preliminary data.</text>
</comment>
<name>A0A8T4KTM9_9ARCH</name>
<dbReference type="Pfam" id="PF12961">
    <property type="entry name" value="DUF3850"/>
    <property type="match status" value="1"/>
</dbReference>
<sequence length="86" mass="10281">MEVIKKSWPEFFSKHKSGKRCSEVRLADFDLRSGDTMLLKEFNPKTKKFTGREARRKCRIVNKFSPLKHYTMAQLKRHGLYVIEFE</sequence>
<dbReference type="Gene3D" id="2.30.130.30">
    <property type="entry name" value="Hypothetical protein"/>
    <property type="match status" value="1"/>
</dbReference>
<feature type="domain" description="DUF3850" evidence="1">
    <location>
        <begin position="6"/>
        <end position="62"/>
    </location>
</feature>
<evidence type="ECO:0000259" key="1">
    <source>
        <dbReference type="Pfam" id="PF12961"/>
    </source>
</evidence>
<accession>A0A8T4KTM9</accession>
<evidence type="ECO:0000313" key="2">
    <source>
        <dbReference type="EMBL" id="MBS3057457.1"/>
    </source>
</evidence>
<proteinExistence type="predicted"/>
<gene>
    <name evidence="2" type="ORF">J4415_02405</name>
</gene>
<organism evidence="2 3">
    <name type="scientific">Candidatus Iainarchaeum sp</name>
    <dbReference type="NCBI Taxonomy" id="3101447"/>
    <lineage>
        <taxon>Archaea</taxon>
        <taxon>Candidatus Iainarchaeota</taxon>
        <taxon>Candidatus Iainarchaeia</taxon>
        <taxon>Candidatus Iainarchaeales</taxon>
        <taxon>Candidatus Iainarchaeaceae</taxon>
        <taxon>Candidatus Iainarchaeum</taxon>
    </lineage>
</organism>
<dbReference type="InterPro" id="IPR039440">
    <property type="entry name" value="DUF3850"/>
</dbReference>
<evidence type="ECO:0000313" key="3">
    <source>
        <dbReference type="Proteomes" id="UP000677687"/>
    </source>
</evidence>
<reference evidence="2" key="1">
    <citation type="submission" date="2021-03" db="EMBL/GenBank/DDBJ databases">
        <authorList>
            <person name="Jaffe A."/>
        </authorList>
    </citation>
    <scope>NUCLEOTIDE SEQUENCE</scope>
    <source>
        <strain evidence="2">RIFCSPHIGHO2_01_FULL_AR10_44_11</strain>
    </source>
</reference>
<dbReference type="AlphaFoldDB" id="A0A8T4KTM9"/>